<dbReference type="GO" id="GO:0020037">
    <property type="term" value="F:heme binding"/>
    <property type="evidence" value="ECO:0007669"/>
    <property type="project" value="InterPro"/>
</dbReference>
<evidence type="ECO:0000256" key="6">
    <source>
        <dbReference type="PIRSR" id="PIRSR000025-1"/>
    </source>
</evidence>
<dbReference type="EMBL" id="LJIX01000006">
    <property type="protein sequence ID" value="KQL20550.1"/>
    <property type="molecule type" value="Genomic_DNA"/>
</dbReference>
<keyword evidence="8" id="KW-0812">Transmembrane</keyword>
<dbReference type="InterPro" id="IPR051811">
    <property type="entry name" value="Cytochrome_c550/c551-like"/>
</dbReference>
<dbReference type="InterPro" id="IPR036909">
    <property type="entry name" value="Cyt_c-like_dom_sf"/>
</dbReference>
<dbReference type="Pfam" id="PF13442">
    <property type="entry name" value="Cytochrome_CBB3"/>
    <property type="match status" value="1"/>
</dbReference>
<organism evidence="10 11">
    <name type="scientific">Cytobacillus solani</name>
    <dbReference type="NCBI Taxonomy" id="1637975"/>
    <lineage>
        <taxon>Bacteria</taxon>
        <taxon>Bacillati</taxon>
        <taxon>Bacillota</taxon>
        <taxon>Bacilli</taxon>
        <taxon>Bacillales</taxon>
        <taxon>Bacillaceae</taxon>
        <taxon>Cytobacillus</taxon>
    </lineage>
</organism>
<feature type="binding site" description="axial binding residue" evidence="7">
    <location>
        <position position="100"/>
    </location>
    <ligand>
        <name>heme c</name>
        <dbReference type="ChEBI" id="CHEBI:61717"/>
    </ligand>
    <ligandPart>
        <name>Fe</name>
        <dbReference type="ChEBI" id="CHEBI:18248"/>
    </ligandPart>
</feature>
<keyword evidence="2 6" id="KW-0349">Heme</keyword>
<dbReference type="NCBIfam" id="NF045773">
    <property type="entry name" value="cytochro_C550"/>
    <property type="match status" value="1"/>
</dbReference>
<dbReference type="GO" id="GO:0009055">
    <property type="term" value="F:electron transfer activity"/>
    <property type="evidence" value="ECO:0007669"/>
    <property type="project" value="InterPro"/>
</dbReference>
<evidence type="ECO:0000256" key="8">
    <source>
        <dbReference type="SAM" id="Phobius"/>
    </source>
</evidence>
<dbReference type="PATRIC" id="fig|1637975.4.peg.3861"/>
<dbReference type="GO" id="GO:0016020">
    <property type="term" value="C:membrane"/>
    <property type="evidence" value="ECO:0007669"/>
    <property type="project" value="InterPro"/>
</dbReference>
<proteinExistence type="predicted"/>
<gene>
    <name evidence="10" type="ORF">AN957_19485</name>
</gene>
<evidence type="ECO:0000256" key="2">
    <source>
        <dbReference type="ARBA" id="ARBA00022617"/>
    </source>
</evidence>
<name>A0A0Q3QS87_9BACI</name>
<dbReference type="STRING" id="1637975.AN957_19485"/>
<evidence type="ECO:0000256" key="1">
    <source>
        <dbReference type="ARBA" id="ARBA00022448"/>
    </source>
</evidence>
<evidence type="ECO:0000256" key="5">
    <source>
        <dbReference type="ARBA" id="ARBA00023004"/>
    </source>
</evidence>
<comment type="caution">
    <text evidence="10">The sequence shown here is derived from an EMBL/GenBank/DDBJ whole genome shotgun (WGS) entry which is preliminary data.</text>
</comment>
<dbReference type="RefSeq" id="WP_053477043.1">
    <property type="nucleotide sequence ID" value="NZ_CP041305.1"/>
</dbReference>
<dbReference type="PANTHER" id="PTHR37823:SF2">
    <property type="entry name" value="CYTOCHROME C-550"/>
    <property type="match status" value="1"/>
</dbReference>
<dbReference type="InterPro" id="IPR012218">
    <property type="entry name" value="Cyt_c_BACSU-c550-type"/>
</dbReference>
<sequence>MKNTAMPYLIIFAFGIVAIFFMSFIGLNNMDEIAAEKEGGGDKAEEQVAASPEDTYKQSCIACHGDQYQGAVGPALTGTGDRHSKEELVDILTNGTANGMPGGLVAGQEDAMAEWLMTLK</sequence>
<evidence type="ECO:0000256" key="3">
    <source>
        <dbReference type="ARBA" id="ARBA00022723"/>
    </source>
</evidence>
<dbReference type="Proteomes" id="UP000050996">
    <property type="component" value="Unassembled WGS sequence"/>
</dbReference>
<keyword evidence="5 7" id="KW-0408">Iron</keyword>
<comment type="PTM">
    <text evidence="6">Binds 1 heme c group covalently per subunit.</text>
</comment>
<keyword evidence="8" id="KW-0472">Membrane</keyword>
<keyword evidence="11" id="KW-1185">Reference proteome</keyword>
<feature type="binding site" description="axial binding residue" evidence="7">
    <location>
        <position position="64"/>
    </location>
    <ligand>
        <name>heme c</name>
        <dbReference type="ChEBI" id="CHEBI:61717"/>
    </ligand>
    <ligandPart>
        <name>Fe</name>
        <dbReference type="ChEBI" id="CHEBI:18248"/>
    </ligandPart>
</feature>
<evidence type="ECO:0000256" key="7">
    <source>
        <dbReference type="PIRSR" id="PIRSR000025-2"/>
    </source>
</evidence>
<feature type="transmembrane region" description="Helical" evidence="8">
    <location>
        <begin position="6"/>
        <end position="27"/>
    </location>
</feature>
<dbReference type="Gene3D" id="1.10.760.10">
    <property type="entry name" value="Cytochrome c-like domain"/>
    <property type="match status" value="1"/>
</dbReference>
<dbReference type="InterPro" id="IPR054780">
    <property type="entry name" value="Cytochro_C550_firm"/>
</dbReference>
<accession>A0A0Q3QS87</accession>
<reference evidence="10 11" key="1">
    <citation type="submission" date="2015-09" db="EMBL/GenBank/DDBJ databases">
        <title>Genome sequencing project for genomic taxonomy and phylogenomics of Bacillus-like bacteria.</title>
        <authorList>
            <person name="Liu B."/>
            <person name="Wang J."/>
            <person name="Zhu Y."/>
            <person name="Liu G."/>
            <person name="Chen Q."/>
            <person name="Chen Z."/>
            <person name="Lan J."/>
            <person name="Che J."/>
            <person name="Ge C."/>
            <person name="Shi H."/>
            <person name="Pan Z."/>
            <person name="Liu X."/>
        </authorList>
    </citation>
    <scope>NUCLEOTIDE SEQUENCE [LARGE SCALE GENOMIC DNA]</scope>
    <source>
        <strain evidence="10 11">FJAT-18043</strain>
    </source>
</reference>
<dbReference type="SUPFAM" id="SSF46626">
    <property type="entry name" value="Cytochrome c"/>
    <property type="match status" value="1"/>
</dbReference>
<evidence type="ECO:0000259" key="9">
    <source>
        <dbReference type="PROSITE" id="PS51007"/>
    </source>
</evidence>
<feature type="domain" description="Cytochrome c" evidence="9">
    <location>
        <begin position="47"/>
        <end position="120"/>
    </location>
</feature>
<keyword evidence="4" id="KW-0249">Electron transport</keyword>
<dbReference type="InterPro" id="IPR009056">
    <property type="entry name" value="Cyt_c-like_dom"/>
</dbReference>
<protein>
    <submittedName>
        <fullName evidence="10">Cytochrome C</fullName>
    </submittedName>
</protein>
<feature type="binding site" description="covalent" evidence="6">
    <location>
        <position position="63"/>
    </location>
    <ligand>
        <name>heme c</name>
        <dbReference type="ChEBI" id="CHEBI:61717"/>
    </ligand>
</feature>
<dbReference type="PIRSF" id="PIRSF000025">
    <property type="entry name" value="Cytc_Bsub_c550"/>
    <property type="match status" value="1"/>
</dbReference>
<evidence type="ECO:0000313" key="10">
    <source>
        <dbReference type="EMBL" id="KQL20550.1"/>
    </source>
</evidence>
<keyword evidence="1" id="KW-0813">Transport</keyword>
<dbReference type="PROSITE" id="PS51007">
    <property type="entry name" value="CYTC"/>
    <property type="match status" value="1"/>
</dbReference>
<dbReference type="AlphaFoldDB" id="A0A0Q3QS87"/>
<dbReference type="PANTHER" id="PTHR37823">
    <property type="entry name" value="CYTOCHROME C-553-LIKE"/>
    <property type="match status" value="1"/>
</dbReference>
<feature type="binding site" description="covalent" evidence="6">
    <location>
        <position position="60"/>
    </location>
    <ligand>
        <name>heme c</name>
        <dbReference type="ChEBI" id="CHEBI:61717"/>
    </ligand>
</feature>
<evidence type="ECO:0000256" key="4">
    <source>
        <dbReference type="ARBA" id="ARBA00022982"/>
    </source>
</evidence>
<keyword evidence="8" id="KW-1133">Transmembrane helix</keyword>
<keyword evidence="3 7" id="KW-0479">Metal-binding</keyword>
<evidence type="ECO:0000313" key="11">
    <source>
        <dbReference type="Proteomes" id="UP000050996"/>
    </source>
</evidence>
<dbReference type="GO" id="GO:0005506">
    <property type="term" value="F:iron ion binding"/>
    <property type="evidence" value="ECO:0007669"/>
    <property type="project" value="InterPro"/>
</dbReference>